<reference evidence="3" key="1">
    <citation type="journal article" date="2019" name="Int. J. Syst. Evol. Microbiol.">
        <title>The Global Catalogue of Microorganisms (GCM) 10K type strain sequencing project: providing services to taxonomists for standard genome sequencing and annotation.</title>
        <authorList>
            <consortium name="The Broad Institute Genomics Platform"/>
            <consortium name="The Broad Institute Genome Sequencing Center for Infectious Disease"/>
            <person name="Wu L."/>
            <person name="Ma J."/>
        </authorList>
    </citation>
    <scope>NUCLEOTIDE SEQUENCE [LARGE SCALE GENOMIC DNA]</scope>
    <source>
        <strain evidence="3">JCM 15313</strain>
    </source>
</reference>
<evidence type="ECO:0000256" key="1">
    <source>
        <dbReference type="SAM" id="MobiDB-lite"/>
    </source>
</evidence>
<evidence type="ECO:0000313" key="3">
    <source>
        <dbReference type="Proteomes" id="UP001501585"/>
    </source>
</evidence>
<organism evidence="2 3">
    <name type="scientific">Nocardiopsis rhodophaea</name>
    <dbReference type="NCBI Taxonomy" id="280238"/>
    <lineage>
        <taxon>Bacteria</taxon>
        <taxon>Bacillati</taxon>
        <taxon>Actinomycetota</taxon>
        <taxon>Actinomycetes</taxon>
        <taxon>Streptosporangiales</taxon>
        <taxon>Nocardiopsidaceae</taxon>
        <taxon>Nocardiopsis</taxon>
    </lineage>
</organism>
<gene>
    <name evidence="2" type="ORF">GCM10009799_41150</name>
</gene>
<feature type="compositionally biased region" description="Basic residues" evidence="1">
    <location>
        <begin position="65"/>
        <end position="75"/>
    </location>
</feature>
<comment type="caution">
    <text evidence="2">The sequence shown here is derived from an EMBL/GenBank/DDBJ whole genome shotgun (WGS) entry which is preliminary data.</text>
</comment>
<sequence>MHDALVQTIGFPFNDRFQVLVSYDGTSGLPRYNNSLGVDRDDDIVYVVITMRSGRPRAEAGTQSARRRARSRVRGNRIVEHGRRHG</sequence>
<dbReference type="SUPFAM" id="SSF55331">
    <property type="entry name" value="Tautomerase/MIF"/>
    <property type="match status" value="1"/>
</dbReference>
<name>A0ABP5EW23_9ACTN</name>
<dbReference type="Proteomes" id="UP001501585">
    <property type="component" value="Unassembled WGS sequence"/>
</dbReference>
<accession>A0ABP5EW23</accession>
<feature type="region of interest" description="Disordered" evidence="1">
    <location>
        <begin position="56"/>
        <end position="86"/>
    </location>
</feature>
<dbReference type="EMBL" id="BAAAPC010000019">
    <property type="protein sequence ID" value="GAA2009094.1"/>
    <property type="molecule type" value="Genomic_DNA"/>
</dbReference>
<dbReference type="Gene3D" id="3.30.429.10">
    <property type="entry name" value="Macrophage Migration Inhibitory Factor"/>
    <property type="match status" value="1"/>
</dbReference>
<dbReference type="InterPro" id="IPR014347">
    <property type="entry name" value="Tautomerase/MIF_sf"/>
</dbReference>
<evidence type="ECO:0000313" key="2">
    <source>
        <dbReference type="EMBL" id="GAA2009094.1"/>
    </source>
</evidence>
<dbReference type="RefSeq" id="WP_344108905.1">
    <property type="nucleotide sequence ID" value="NZ_BAAAPC010000019.1"/>
</dbReference>
<proteinExistence type="predicted"/>
<protein>
    <submittedName>
        <fullName evidence="2">Uncharacterized protein</fullName>
    </submittedName>
</protein>
<keyword evidence="3" id="KW-1185">Reference proteome</keyword>
<feature type="compositionally biased region" description="Basic and acidic residues" evidence="1">
    <location>
        <begin position="77"/>
        <end position="86"/>
    </location>
</feature>